<feature type="domain" description="Secretion system C-terminal sorting" evidence="2">
    <location>
        <begin position="1349"/>
        <end position="1423"/>
    </location>
</feature>
<sequence length="1427" mass="147264">MAQSITTGTLTSDKICTGSAIQVPYGTSGAFGAGNNFTVQLSDASGSFASPTNLAPSATTNPLAVIVPVGTPNGTAYKVRVVSSNPVIVGTASGTVLTIQNTPTAPTVPQPSVSYCVGETAATLTATAAGGNTLKWYNSADAPLASAPTPSTASAGAQLYKVSQITSAGCESPKTNITVVVNATPAAPTATSPVAICEGAPASPLTASGSNLKWYSSSNTLLPGAPTPSNTTASTYLVSQTVNNCESPKRTVEVTITSKPTPPGVTSPLTYCYGATVPVLTATGSGLKWYDASNNALAGAPTPSNTSSSSYGVTRTTAGCESDKATINVNITRTAAPTVTSPVTYCISETPSALTATGTALKWYNAANNPLASAPTPSTASAGTTTYYVTQTLNGCESDQKAQINVVVNARPAAPGVSNVTYCQNATPSALTATGSNLRWYTAASGGSGSATAPTPSTATAGTTSYYVSQTNGSGCESTTRSQLNVIVNPKPVAPAVAAALIEYCRTASGATALSATATAGHTLKWYLPNGSTTATAPTPSTATAGDLNYKVSQTNASGCESDLVDIKVTIYALPASPGVSNLEVCQTKESTTLTLTATGSNLKWYAAASGGTGEPTAPTIDRKDVLATKSYFVSQTSANGCEGPRAELKVRVKPLPGLPAVIAAAAYCQADSPQALSASPSTGGSLRWYGTSATGGTGSLTAPSPSTGTAGVTTYYVSQVVEGCESDRAPITVTIRATPAPTADPLVEYCRQATASPLTAQGTNLKWYTVATGGTSSTAAPTPSTANVTTTSYYVTQTQGFAVGAINLSCESTRTKIDVTINPLPGLPSVTNAVECQTRQPQNLALQANGSNLQWYTAATGGTASTNTPQVNLANAGETSYFVSQVTAKGCEGSRAELKVRIKRLPTLPGVSPVEYCQFDNASPLTATLENQASVNWYGTSSEGGNRSDNAPVPSTQNGGETFFYVSQTLEGCEGDRSSIRVFIKTTPKPGVTPSLAYCQNVTAPPLAAQGENLKWYRASNTGEFQTTPFTPFTANVGEFSFFVTQTGSNGCESPKEEIKVRVKPLPSATITGDNSISLGGSTQITVTFTGDGPWTYVLSNGLQATTSDNPIRITVSPERTTTYLVTEVANECGKGSPNGSALVTVLIPTISTGNPTVASLCAGTAFTLPFQQSGEFVPENKFNVQVSRDTVDRNFYSIPSVQNGNEVVATIPDTTRGGNYFVRVVGESPLFTIKGSTSPVNVTIRPLPTATLTGEKTILIGESTDLSVALTGDGPWTFTFNNGQRDTLITTSVSTYILTVKPETTTVYRVISVTNPCGTSVASGTVRIQVDPILGTEPVVTTQWLQVYPNPVSTLHQTCTLDITVPLVAGQAQLQIFDMNGRRVMTKTLRTARSEIDFSTQPAGMYLLRVENGGRTAVQRIFKQH</sequence>
<feature type="domain" description="Ig-like" evidence="3">
    <location>
        <begin position="657"/>
        <end position="736"/>
    </location>
</feature>
<evidence type="ECO:0000259" key="2">
    <source>
        <dbReference type="Pfam" id="PF18962"/>
    </source>
</evidence>
<reference evidence="4 5" key="1">
    <citation type="submission" date="2020-08" db="EMBL/GenBank/DDBJ databases">
        <title>Genomic Encyclopedia of Type Strains, Phase IV (KMG-IV): sequencing the most valuable type-strain genomes for metagenomic binning, comparative biology and taxonomic classification.</title>
        <authorList>
            <person name="Goeker M."/>
        </authorList>
    </citation>
    <scope>NUCLEOTIDE SEQUENCE [LARGE SCALE GENOMIC DNA]</scope>
    <source>
        <strain evidence="4 5">DSM 105074</strain>
    </source>
</reference>
<feature type="domain" description="Ig-like" evidence="3">
    <location>
        <begin position="335"/>
        <end position="409"/>
    </location>
</feature>
<proteinExistence type="predicted"/>
<protein>
    <recommendedName>
        <fullName evidence="6">T9SS type A sorting domain-containing protein</fullName>
    </recommendedName>
</protein>
<feature type="domain" description="Ig-like" evidence="3">
    <location>
        <begin position="741"/>
        <end position="824"/>
    </location>
</feature>
<evidence type="ECO:0000259" key="3">
    <source>
        <dbReference type="Pfam" id="PF19081"/>
    </source>
</evidence>
<evidence type="ECO:0000313" key="5">
    <source>
        <dbReference type="Proteomes" id="UP000557307"/>
    </source>
</evidence>
<gene>
    <name evidence="4" type="ORF">HNQ92_004997</name>
</gene>
<feature type="region of interest" description="Disordered" evidence="1">
    <location>
        <begin position="938"/>
        <end position="959"/>
    </location>
</feature>
<evidence type="ECO:0000313" key="4">
    <source>
        <dbReference type="EMBL" id="MBB5286836.1"/>
    </source>
</evidence>
<dbReference type="Pfam" id="PF18962">
    <property type="entry name" value="Por_Secre_tail"/>
    <property type="match status" value="1"/>
</dbReference>
<evidence type="ECO:0008006" key="6">
    <source>
        <dbReference type="Google" id="ProtNLM"/>
    </source>
</evidence>
<accession>A0A840TR96</accession>
<dbReference type="Pfam" id="PF19081">
    <property type="entry name" value="Ig_7"/>
    <property type="match status" value="7"/>
</dbReference>
<comment type="caution">
    <text evidence="4">The sequence shown here is derived from an EMBL/GenBank/DDBJ whole genome shotgun (WGS) entry which is preliminary data.</text>
</comment>
<dbReference type="EMBL" id="JACHGF010000011">
    <property type="protein sequence ID" value="MBB5286836.1"/>
    <property type="molecule type" value="Genomic_DNA"/>
</dbReference>
<feature type="domain" description="Ig-like" evidence="3">
    <location>
        <begin position="575"/>
        <end position="655"/>
    </location>
</feature>
<organism evidence="4 5">
    <name type="scientific">Rhabdobacter roseus</name>
    <dbReference type="NCBI Taxonomy" id="1655419"/>
    <lineage>
        <taxon>Bacteria</taxon>
        <taxon>Pseudomonadati</taxon>
        <taxon>Bacteroidota</taxon>
        <taxon>Cytophagia</taxon>
        <taxon>Cytophagales</taxon>
        <taxon>Cytophagaceae</taxon>
        <taxon>Rhabdobacter</taxon>
    </lineage>
</organism>
<dbReference type="Proteomes" id="UP000557307">
    <property type="component" value="Unassembled WGS sequence"/>
</dbReference>
<feature type="domain" description="Ig-like" evidence="3">
    <location>
        <begin position="826"/>
        <end position="903"/>
    </location>
</feature>
<dbReference type="InterPro" id="IPR026444">
    <property type="entry name" value="Secre_tail"/>
</dbReference>
<feature type="domain" description="Ig-like" evidence="3">
    <location>
        <begin position="412"/>
        <end position="490"/>
    </location>
</feature>
<dbReference type="NCBIfam" id="TIGR04183">
    <property type="entry name" value="Por_Secre_tail"/>
    <property type="match status" value="1"/>
</dbReference>
<evidence type="ECO:0000256" key="1">
    <source>
        <dbReference type="SAM" id="MobiDB-lite"/>
    </source>
</evidence>
<dbReference type="InterPro" id="IPR044023">
    <property type="entry name" value="Ig_7"/>
</dbReference>
<feature type="domain" description="Ig-like" evidence="3">
    <location>
        <begin position="103"/>
        <end position="182"/>
    </location>
</feature>
<name>A0A840TR96_9BACT</name>
<keyword evidence="5" id="KW-1185">Reference proteome</keyword>